<accession>A0A6C0DEX8</accession>
<organism evidence="1">
    <name type="scientific">viral metagenome</name>
    <dbReference type="NCBI Taxonomy" id="1070528"/>
    <lineage>
        <taxon>unclassified sequences</taxon>
        <taxon>metagenomes</taxon>
        <taxon>organismal metagenomes</taxon>
    </lineage>
</organism>
<sequence length="92" mass="11355">MYKKYKKTRKHKFIKNKTRNNKTKTIKENKDEYAQVLDAIMDFNYKTDWDQVFTSKQERQKYLDENIKLLRQSIDKYIQKRSENINNTIIKS</sequence>
<evidence type="ECO:0000313" key="1">
    <source>
        <dbReference type="EMBL" id="QHT14942.1"/>
    </source>
</evidence>
<proteinExistence type="predicted"/>
<dbReference type="AlphaFoldDB" id="A0A6C0DEX8"/>
<protein>
    <submittedName>
        <fullName evidence="1">Uncharacterized protein</fullName>
    </submittedName>
</protein>
<reference evidence="1" key="1">
    <citation type="journal article" date="2020" name="Nature">
        <title>Giant virus diversity and host interactions through global metagenomics.</title>
        <authorList>
            <person name="Schulz F."/>
            <person name="Roux S."/>
            <person name="Paez-Espino D."/>
            <person name="Jungbluth S."/>
            <person name="Walsh D.A."/>
            <person name="Denef V.J."/>
            <person name="McMahon K.D."/>
            <person name="Konstantinidis K.T."/>
            <person name="Eloe-Fadrosh E.A."/>
            <person name="Kyrpides N.C."/>
            <person name="Woyke T."/>
        </authorList>
    </citation>
    <scope>NUCLEOTIDE SEQUENCE</scope>
    <source>
        <strain evidence="1">GVMAG-M-3300023174-144</strain>
    </source>
</reference>
<name>A0A6C0DEX8_9ZZZZ</name>
<dbReference type="EMBL" id="MN739598">
    <property type="protein sequence ID" value="QHT14942.1"/>
    <property type="molecule type" value="Genomic_DNA"/>
</dbReference>